<protein>
    <submittedName>
        <fullName evidence="2">Uncharacterized protein</fullName>
    </submittedName>
</protein>
<feature type="transmembrane region" description="Helical" evidence="1">
    <location>
        <begin position="6"/>
        <end position="25"/>
    </location>
</feature>
<sequence length="191" mass="21855">MRSNPVWITVLLVVTASLLYFANYLNTFSPLTAINIKPLDNHDFVPNEISVDSFFLYRAYVYDSANRTSIRVLSINRCIKPDLKLTGVINKSVVRLRAQPIEGSCPWTWARGCLYSSYVLDTSLRNNTDSVNQITLYRGENMLSLSLQRIQTRKTGALNVCVPPIYWKVFLIFSFYVILRSSFPKADIERG</sequence>
<evidence type="ECO:0000313" key="3">
    <source>
        <dbReference type="Proteomes" id="UP001196413"/>
    </source>
</evidence>
<comment type="caution">
    <text evidence="2">The sequence shown here is derived from an EMBL/GenBank/DDBJ whole genome shotgun (WGS) entry which is preliminary data.</text>
</comment>
<keyword evidence="1" id="KW-0812">Transmembrane</keyword>
<dbReference type="Proteomes" id="UP001196413">
    <property type="component" value="Unassembled WGS sequence"/>
</dbReference>
<dbReference type="PANTHER" id="PTHR47024:SF1">
    <property type="entry name" value="GLYCOSYLTRANSFERASE FAMILY 92 PROTEIN"/>
    <property type="match status" value="1"/>
</dbReference>
<dbReference type="AlphaFoldDB" id="A0AAD5MTN4"/>
<name>A0AAD5MTN4_PARTN</name>
<organism evidence="2 3">
    <name type="scientific">Parelaphostrongylus tenuis</name>
    <name type="common">Meningeal worm</name>
    <dbReference type="NCBI Taxonomy" id="148309"/>
    <lineage>
        <taxon>Eukaryota</taxon>
        <taxon>Metazoa</taxon>
        <taxon>Ecdysozoa</taxon>
        <taxon>Nematoda</taxon>
        <taxon>Chromadorea</taxon>
        <taxon>Rhabditida</taxon>
        <taxon>Rhabditina</taxon>
        <taxon>Rhabditomorpha</taxon>
        <taxon>Strongyloidea</taxon>
        <taxon>Metastrongylidae</taxon>
        <taxon>Parelaphostrongylus</taxon>
    </lineage>
</organism>
<dbReference type="EMBL" id="JAHQIW010002101">
    <property type="protein sequence ID" value="KAJ1354502.1"/>
    <property type="molecule type" value="Genomic_DNA"/>
</dbReference>
<accession>A0AAD5MTN4</accession>
<evidence type="ECO:0000313" key="2">
    <source>
        <dbReference type="EMBL" id="KAJ1354502.1"/>
    </source>
</evidence>
<evidence type="ECO:0000256" key="1">
    <source>
        <dbReference type="SAM" id="Phobius"/>
    </source>
</evidence>
<gene>
    <name evidence="2" type="ORF">KIN20_011473</name>
</gene>
<dbReference type="PANTHER" id="PTHR47024">
    <property type="entry name" value="BIOFILM ABSENT ON HEAD (AFTER YERSINIA EXPOSURE)-RELATED"/>
    <property type="match status" value="1"/>
</dbReference>
<keyword evidence="1" id="KW-0472">Membrane</keyword>
<reference evidence="2" key="1">
    <citation type="submission" date="2021-06" db="EMBL/GenBank/DDBJ databases">
        <title>Parelaphostrongylus tenuis whole genome reference sequence.</title>
        <authorList>
            <person name="Garwood T.J."/>
            <person name="Larsen P.A."/>
            <person name="Fountain-Jones N.M."/>
            <person name="Garbe J.R."/>
            <person name="Macchietto M.G."/>
            <person name="Kania S.A."/>
            <person name="Gerhold R.W."/>
            <person name="Richards J.E."/>
            <person name="Wolf T.M."/>
        </authorList>
    </citation>
    <scope>NUCLEOTIDE SEQUENCE</scope>
    <source>
        <strain evidence="2">MNPRO001-30</strain>
        <tissue evidence="2">Meninges</tissue>
    </source>
</reference>
<keyword evidence="3" id="KW-1185">Reference proteome</keyword>
<keyword evidence="1" id="KW-1133">Transmembrane helix</keyword>
<feature type="transmembrane region" description="Helical" evidence="1">
    <location>
        <begin position="157"/>
        <end position="179"/>
    </location>
</feature>
<proteinExistence type="predicted"/>